<feature type="domain" description="Glycoside-hydrolase family GH114 TIM-barrel" evidence="2">
    <location>
        <begin position="30"/>
        <end position="241"/>
    </location>
</feature>
<sequence>MLPALLLALVVAVTPSPAPPTPLPGGVDVDYQLGGAVAPAPNVGVVVRDRRAAPAPGRYNVCYVNAFQTQPDESRLWRRHRALVLRDGGRPVVDSAWGEWLLDIRTPERRQRLARIVERWIDRCARDGYDAVELDNLDSFTRSHGLIRPRHARRYARLLTARAHAAGLTVGQKNWAELDGRRIGFDFAVAEECGRYDECGAYVASYGDRVLVIEYRRRDFRRTCAAYGDRLGVVLRDRDLTPRGVRSWC</sequence>
<dbReference type="InterPro" id="IPR004352">
    <property type="entry name" value="GH114_TIM-barrel"/>
</dbReference>
<dbReference type="PANTHER" id="PTHR35273">
    <property type="entry name" value="ALPHA-1,4 POLYGALACTOSAMINIDASE, PUTATIVE (AFU_ORTHOLOGUE AFUA_3G07890)-RELATED"/>
    <property type="match status" value="1"/>
</dbReference>
<dbReference type="InterPro" id="IPR017853">
    <property type="entry name" value="GH"/>
</dbReference>
<feature type="signal peptide" evidence="1">
    <location>
        <begin position="1"/>
        <end position="18"/>
    </location>
</feature>
<evidence type="ECO:0000313" key="3">
    <source>
        <dbReference type="EMBL" id="MFD1250746.1"/>
    </source>
</evidence>
<dbReference type="Gene3D" id="3.20.20.70">
    <property type="entry name" value="Aldolase class I"/>
    <property type="match status" value="1"/>
</dbReference>
<gene>
    <name evidence="3" type="ORF">ACFQ3F_23350</name>
</gene>
<dbReference type="SUPFAM" id="SSF51445">
    <property type="entry name" value="(Trans)glycosidases"/>
    <property type="match status" value="1"/>
</dbReference>
<comment type="caution">
    <text evidence="3">The sequence shown here is derived from an EMBL/GenBank/DDBJ whole genome shotgun (WGS) entry which is preliminary data.</text>
</comment>
<dbReference type="Proteomes" id="UP001597229">
    <property type="component" value="Unassembled WGS sequence"/>
</dbReference>
<evidence type="ECO:0000259" key="2">
    <source>
        <dbReference type="Pfam" id="PF03537"/>
    </source>
</evidence>
<dbReference type="RefSeq" id="WP_367917322.1">
    <property type="nucleotide sequence ID" value="NZ_BAABAC010000003.1"/>
</dbReference>
<evidence type="ECO:0000256" key="1">
    <source>
        <dbReference type="SAM" id="SignalP"/>
    </source>
</evidence>
<name>A0ABW3W637_9ACTN</name>
<protein>
    <submittedName>
        <fullName evidence="3">Endo alpha-1,4 polygalactosaminidase</fullName>
    </submittedName>
</protein>
<keyword evidence="1" id="KW-0732">Signal</keyword>
<organism evidence="3 4">
    <name type="scientific">Nocardioides ginsengisoli</name>
    <dbReference type="NCBI Taxonomy" id="363868"/>
    <lineage>
        <taxon>Bacteria</taxon>
        <taxon>Bacillati</taxon>
        <taxon>Actinomycetota</taxon>
        <taxon>Actinomycetes</taxon>
        <taxon>Propionibacteriales</taxon>
        <taxon>Nocardioidaceae</taxon>
        <taxon>Nocardioides</taxon>
    </lineage>
</organism>
<dbReference type="Pfam" id="PF03537">
    <property type="entry name" value="Glyco_hydro_114"/>
    <property type="match status" value="1"/>
</dbReference>
<evidence type="ECO:0000313" key="4">
    <source>
        <dbReference type="Proteomes" id="UP001597229"/>
    </source>
</evidence>
<reference evidence="4" key="1">
    <citation type="journal article" date="2019" name="Int. J. Syst. Evol. Microbiol.">
        <title>The Global Catalogue of Microorganisms (GCM) 10K type strain sequencing project: providing services to taxonomists for standard genome sequencing and annotation.</title>
        <authorList>
            <consortium name="The Broad Institute Genomics Platform"/>
            <consortium name="The Broad Institute Genome Sequencing Center for Infectious Disease"/>
            <person name="Wu L."/>
            <person name="Ma J."/>
        </authorList>
    </citation>
    <scope>NUCLEOTIDE SEQUENCE [LARGE SCALE GENOMIC DNA]</scope>
    <source>
        <strain evidence="4">CCUG 52478</strain>
    </source>
</reference>
<dbReference type="EMBL" id="JBHTLX010000028">
    <property type="protein sequence ID" value="MFD1250746.1"/>
    <property type="molecule type" value="Genomic_DNA"/>
</dbReference>
<accession>A0ABW3W637</accession>
<proteinExistence type="predicted"/>
<feature type="chain" id="PRO_5045772350" evidence="1">
    <location>
        <begin position="19"/>
        <end position="249"/>
    </location>
</feature>
<keyword evidence="4" id="KW-1185">Reference proteome</keyword>
<dbReference type="PANTHER" id="PTHR35273:SF2">
    <property type="entry name" value="ALPHA-GALACTOSIDASE"/>
    <property type="match status" value="1"/>
</dbReference>
<dbReference type="InterPro" id="IPR013785">
    <property type="entry name" value="Aldolase_TIM"/>
</dbReference>